<feature type="domain" description="RING-type" evidence="16">
    <location>
        <begin position="103"/>
        <end position="145"/>
    </location>
</feature>
<dbReference type="InterPro" id="IPR013083">
    <property type="entry name" value="Znf_RING/FYVE/PHD"/>
</dbReference>
<sequence>MTSEAATVAPATNPHASPPITIILTTILLVIFFIGFFTIYFCRCFMQNVFYTWNTRHNPPGTQMGGPGSSAPPGLDPHIINTFPTFIYSDVKEFRRETYGLECAICLCEFENDNVLRLLTKCCHVFHQDCIDLWLESHKSCPFCRRGLETPLASPAKSSVSQNSTSMHEIQENELLEDTFTINIRDENEGNNNTDTKEDNKKEKHVNIDIDRGEVKRTEKFPRSNSTGHSITKNSKLSEDEDKFTLRLPEHIQAKLIHGHSWTRSCTEFGEFKTRPSASSTRFGEASTSRDVNKMASISTTRIEKGHETICMVNEDSDDDMINLSFLDFQLETFKPTSRLSDNPFFNILCDDNMLWNTIDKSGENDNNEHVHEQAHEHIDDENDLEVGAEYRVHDLNVKLKKKMKPVVGKLYESLAQIRFELTNYDVANGYQLWFMKSEKHIVIASSDFKEVFTRVMLAFPG</sequence>
<keyword evidence="12 15" id="KW-0472">Membrane</keyword>
<protein>
    <recommendedName>
        <fullName evidence="4">RING-type E3 ubiquitin transferase</fullName>
        <ecNumber evidence="4">2.3.2.27</ecNumber>
    </recommendedName>
</protein>
<accession>A0AA35YZD4</accession>
<dbReference type="Proteomes" id="UP001177003">
    <property type="component" value="Chromosome 4"/>
</dbReference>
<reference evidence="17" key="1">
    <citation type="submission" date="2023-04" db="EMBL/GenBank/DDBJ databases">
        <authorList>
            <person name="Vijverberg K."/>
            <person name="Xiong W."/>
            <person name="Schranz E."/>
        </authorList>
    </citation>
    <scope>NUCLEOTIDE SEQUENCE</scope>
</reference>
<evidence type="ECO:0000256" key="11">
    <source>
        <dbReference type="ARBA" id="ARBA00022989"/>
    </source>
</evidence>
<evidence type="ECO:0000256" key="2">
    <source>
        <dbReference type="ARBA" id="ARBA00004167"/>
    </source>
</evidence>
<evidence type="ECO:0000256" key="6">
    <source>
        <dbReference type="ARBA" id="ARBA00022692"/>
    </source>
</evidence>
<evidence type="ECO:0000256" key="15">
    <source>
        <dbReference type="SAM" id="Phobius"/>
    </source>
</evidence>
<evidence type="ECO:0000256" key="4">
    <source>
        <dbReference type="ARBA" id="ARBA00012483"/>
    </source>
</evidence>
<evidence type="ECO:0000256" key="9">
    <source>
        <dbReference type="ARBA" id="ARBA00022786"/>
    </source>
</evidence>
<organism evidence="17 18">
    <name type="scientific">Lactuca saligna</name>
    <name type="common">Willowleaf lettuce</name>
    <dbReference type="NCBI Taxonomy" id="75948"/>
    <lineage>
        <taxon>Eukaryota</taxon>
        <taxon>Viridiplantae</taxon>
        <taxon>Streptophyta</taxon>
        <taxon>Embryophyta</taxon>
        <taxon>Tracheophyta</taxon>
        <taxon>Spermatophyta</taxon>
        <taxon>Magnoliopsida</taxon>
        <taxon>eudicotyledons</taxon>
        <taxon>Gunneridae</taxon>
        <taxon>Pentapetalae</taxon>
        <taxon>asterids</taxon>
        <taxon>campanulids</taxon>
        <taxon>Asterales</taxon>
        <taxon>Asteraceae</taxon>
        <taxon>Cichorioideae</taxon>
        <taxon>Cichorieae</taxon>
        <taxon>Lactucinae</taxon>
        <taxon>Lactuca</taxon>
    </lineage>
</organism>
<dbReference type="CDD" id="cd16461">
    <property type="entry name" value="RING-H2_EL5-like"/>
    <property type="match status" value="1"/>
</dbReference>
<dbReference type="AlphaFoldDB" id="A0AA35YZD4"/>
<comment type="subcellular location">
    <subcellularLocation>
        <location evidence="2">Membrane</location>
        <topology evidence="2">Single-pass membrane protein</topology>
    </subcellularLocation>
</comment>
<evidence type="ECO:0000256" key="10">
    <source>
        <dbReference type="ARBA" id="ARBA00022833"/>
    </source>
</evidence>
<dbReference type="Pfam" id="PF13639">
    <property type="entry name" value="zf-RING_2"/>
    <property type="match status" value="1"/>
</dbReference>
<dbReference type="SUPFAM" id="SSF57850">
    <property type="entry name" value="RING/U-box"/>
    <property type="match status" value="1"/>
</dbReference>
<evidence type="ECO:0000256" key="3">
    <source>
        <dbReference type="ARBA" id="ARBA00004906"/>
    </source>
</evidence>
<dbReference type="PROSITE" id="PS50089">
    <property type="entry name" value="ZF_RING_2"/>
    <property type="match status" value="1"/>
</dbReference>
<proteinExistence type="inferred from homology"/>
<dbReference type="PANTHER" id="PTHR14155">
    <property type="entry name" value="RING FINGER DOMAIN-CONTAINING"/>
    <property type="match status" value="1"/>
</dbReference>
<keyword evidence="11 15" id="KW-1133">Transmembrane helix</keyword>
<dbReference type="EC" id="2.3.2.27" evidence="4"/>
<keyword evidence="8 14" id="KW-0863">Zinc-finger</keyword>
<keyword evidence="7" id="KW-0479">Metal-binding</keyword>
<gene>
    <name evidence="17" type="ORF">LSALG_LOCUS22683</name>
</gene>
<evidence type="ECO:0000256" key="1">
    <source>
        <dbReference type="ARBA" id="ARBA00000900"/>
    </source>
</evidence>
<comment type="similarity">
    <text evidence="13">Belongs to the RING-type zinc finger family. ATL subfamily.</text>
</comment>
<comment type="catalytic activity">
    <reaction evidence="1">
        <text>S-ubiquitinyl-[E2 ubiquitin-conjugating enzyme]-L-cysteine + [acceptor protein]-L-lysine = [E2 ubiquitin-conjugating enzyme]-L-cysteine + N(6)-ubiquitinyl-[acceptor protein]-L-lysine.</text>
        <dbReference type="EC" id="2.3.2.27"/>
    </reaction>
</comment>
<keyword evidence="10" id="KW-0862">Zinc</keyword>
<dbReference type="GO" id="GO:0008270">
    <property type="term" value="F:zinc ion binding"/>
    <property type="evidence" value="ECO:0007669"/>
    <property type="project" value="UniProtKB-KW"/>
</dbReference>
<evidence type="ECO:0000313" key="18">
    <source>
        <dbReference type="Proteomes" id="UP001177003"/>
    </source>
</evidence>
<dbReference type="Gene3D" id="3.30.40.10">
    <property type="entry name" value="Zinc/RING finger domain, C3HC4 (zinc finger)"/>
    <property type="match status" value="1"/>
</dbReference>
<dbReference type="PANTHER" id="PTHR14155:SF521">
    <property type="entry name" value="RING-H2 FINGER PROTEIN ATL30"/>
    <property type="match status" value="1"/>
</dbReference>
<evidence type="ECO:0000256" key="12">
    <source>
        <dbReference type="ARBA" id="ARBA00023136"/>
    </source>
</evidence>
<name>A0AA35YZD4_LACSI</name>
<dbReference type="InterPro" id="IPR053238">
    <property type="entry name" value="RING-H2_zinc_finger"/>
</dbReference>
<comment type="pathway">
    <text evidence="3">Protein modification; protein ubiquitination.</text>
</comment>
<evidence type="ECO:0000256" key="7">
    <source>
        <dbReference type="ARBA" id="ARBA00022723"/>
    </source>
</evidence>
<evidence type="ECO:0000256" key="14">
    <source>
        <dbReference type="PROSITE-ProRule" id="PRU00175"/>
    </source>
</evidence>
<evidence type="ECO:0000313" key="17">
    <source>
        <dbReference type="EMBL" id="CAI9283071.1"/>
    </source>
</evidence>
<keyword evidence="9" id="KW-0833">Ubl conjugation pathway</keyword>
<dbReference type="GO" id="GO:0016020">
    <property type="term" value="C:membrane"/>
    <property type="evidence" value="ECO:0007669"/>
    <property type="project" value="UniProtKB-SubCell"/>
</dbReference>
<keyword evidence="18" id="KW-1185">Reference proteome</keyword>
<keyword evidence="5" id="KW-0808">Transferase</keyword>
<dbReference type="GO" id="GO:0061630">
    <property type="term" value="F:ubiquitin protein ligase activity"/>
    <property type="evidence" value="ECO:0007669"/>
    <property type="project" value="UniProtKB-EC"/>
</dbReference>
<feature type="transmembrane region" description="Helical" evidence="15">
    <location>
        <begin position="20"/>
        <end position="42"/>
    </location>
</feature>
<evidence type="ECO:0000259" key="16">
    <source>
        <dbReference type="PROSITE" id="PS50089"/>
    </source>
</evidence>
<evidence type="ECO:0000256" key="5">
    <source>
        <dbReference type="ARBA" id="ARBA00022679"/>
    </source>
</evidence>
<dbReference type="EMBL" id="OX465080">
    <property type="protein sequence ID" value="CAI9283071.1"/>
    <property type="molecule type" value="Genomic_DNA"/>
</dbReference>
<evidence type="ECO:0000256" key="13">
    <source>
        <dbReference type="ARBA" id="ARBA00024209"/>
    </source>
</evidence>
<dbReference type="FunFam" id="3.30.40.10:FF:000187">
    <property type="entry name" value="E3 ubiquitin-protein ligase ATL6"/>
    <property type="match status" value="1"/>
</dbReference>
<dbReference type="InterPro" id="IPR001841">
    <property type="entry name" value="Znf_RING"/>
</dbReference>
<evidence type="ECO:0000256" key="8">
    <source>
        <dbReference type="ARBA" id="ARBA00022771"/>
    </source>
</evidence>
<dbReference type="SMART" id="SM00184">
    <property type="entry name" value="RING"/>
    <property type="match status" value="1"/>
</dbReference>
<keyword evidence="6 15" id="KW-0812">Transmembrane</keyword>